<evidence type="ECO:0000256" key="1">
    <source>
        <dbReference type="SAM" id="MobiDB-lite"/>
    </source>
</evidence>
<proteinExistence type="predicted"/>
<feature type="region of interest" description="Disordered" evidence="1">
    <location>
        <begin position="619"/>
        <end position="664"/>
    </location>
</feature>
<dbReference type="EMBL" id="LNZH02000095">
    <property type="protein sequence ID" value="OCB91301.1"/>
    <property type="molecule type" value="Genomic_DNA"/>
</dbReference>
<feature type="compositionally biased region" description="Polar residues" evidence="1">
    <location>
        <begin position="279"/>
        <end position="289"/>
    </location>
</feature>
<dbReference type="OrthoDB" id="3236053at2759"/>
<name>A0A9Q5I3Y9_SANBA</name>
<comment type="caution">
    <text evidence="2">The sequence shown here is derived from an EMBL/GenBank/DDBJ whole genome shotgun (WGS) entry which is preliminary data.</text>
</comment>
<evidence type="ECO:0000313" key="3">
    <source>
        <dbReference type="Proteomes" id="UP000757232"/>
    </source>
</evidence>
<dbReference type="AlphaFoldDB" id="A0A9Q5I3Y9"/>
<gene>
    <name evidence="2" type="ORF">A7U60_g1468</name>
</gene>
<dbReference type="Proteomes" id="UP000757232">
    <property type="component" value="Unassembled WGS sequence"/>
</dbReference>
<sequence>MGRYNSYPEFTAPSQPLESVLRAGQVRIRPYKSGSVKHAHIVLKKVGEEAYEDSNGRRRTRGVYSFFASKVINCKPGKEIFFAIDDYLEERVVTFEADLHHPDDTDNDVLTSAKSEETLVHHESQSRSLPPKMRKMWARKETIAVKQDIPHRAIQEKTTIGVQASPMSESVSVQTSPTSRNKFSGAENPFSLLSAGEDYLLSSSVESQIEAIRLEDMSSDGLPMVLDTYPVKGSEVHCPPSPELVSSVMNDISTKIALLPETDSRNLRERSLSPMELESVSSSPQNSPRISVPSIPDVKSKMDDHALEMQPEVPGELRCELPAMPAESVPIGVKKEPEEIALPPPPKPKLESHSFRSPIFVPARHNPFYSDTDVQDDVPLHPPALSKTPITARTGVAMGQHGKREAAIRPPKPASPATNSSFPPSPTYSPRIVNTEFPLLSTAIQSSSGSERGTTHPPPALIHETQLSQSLAVPSSQYLVQREEEADATLESRGSRSDSPNGNPTGQTDSIIRKRKRMDGIDEPVNPIESRADDIESPAKKWKSVVKQEPSSPVLSTIPLAMSDSNERSELNTPYPPALSVSIPSFTPTLVSPSSSQPFSGQMSTPTTLKAEHMDLSSLNFDSSMPRPDPTAPFHRAPRPYMDLTTSSRSYQNTGESTITGSMT</sequence>
<feature type="compositionally biased region" description="Polar residues" evidence="1">
    <location>
        <begin position="497"/>
        <end position="510"/>
    </location>
</feature>
<reference evidence="2" key="1">
    <citation type="submission" date="2016-06" db="EMBL/GenBank/DDBJ databases">
        <title>Draft Genome sequence of the fungus Inonotus baumii.</title>
        <authorList>
            <person name="Zhu H."/>
            <person name="Lin W."/>
        </authorList>
    </citation>
    <scope>NUCLEOTIDE SEQUENCE</scope>
    <source>
        <strain evidence="2">821</strain>
    </source>
</reference>
<feature type="region of interest" description="Disordered" evidence="1">
    <location>
        <begin position="272"/>
        <end position="292"/>
    </location>
</feature>
<keyword evidence="3" id="KW-1185">Reference proteome</keyword>
<feature type="compositionally biased region" description="Polar residues" evidence="1">
    <location>
        <begin position="644"/>
        <end position="664"/>
    </location>
</feature>
<feature type="region of interest" description="Disordered" evidence="1">
    <location>
        <begin position="481"/>
        <end position="529"/>
    </location>
</feature>
<organism evidence="2 3">
    <name type="scientific">Sanghuangporus baumii</name>
    <name type="common">Phellinus baumii</name>
    <dbReference type="NCBI Taxonomy" id="108892"/>
    <lineage>
        <taxon>Eukaryota</taxon>
        <taxon>Fungi</taxon>
        <taxon>Dikarya</taxon>
        <taxon>Basidiomycota</taxon>
        <taxon>Agaricomycotina</taxon>
        <taxon>Agaricomycetes</taxon>
        <taxon>Hymenochaetales</taxon>
        <taxon>Hymenochaetaceae</taxon>
        <taxon>Sanghuangporus</taxon>
    </lineage>
</organism>
<protein>
    <submittedName>
        <fullName evidence="2">Uncharacterized protein</fullName>
    </submittedName>
</protein>
<feature type="region of interest" description="Disordered" evidence="1">
    <location>
        <begin position="372"/>
        <end position="432"/>
    </location>
</feature>
<accession>A0A9Q5I3Y9</accession>
<evidence type="ECO:0000313" key="2">
    <source>
        <dbReference type="EMBL" id="OCB91301.1"/>
    </source>
</evidence>